<organism evidence="1 2">
    <name type="scientific">Vulcanisaeta souniana JCM 11219</name>
    <dbReference type="NCBI Taxonomy" id="1293586"/>
    <lineage>
        <taxon>Archaea</taxon>
        <taxon>Thermoproteota</taxon>
        <taxon>Thermoprotei</taxon>
        <taxon>Thermoproteales</taxon>
        <taxon>Thermoproteaceae</taxon>
        <taxon>Vulcanisaeta</taxon>
    </lineage>
</organism>
<protein>
    <submittedName>
        <fullName evidence="1">Uncharacterized protein</fullName>
    </submittedName>
</protein>
<reference evidence="2" key="1">
    <citation type="submission" date="2022-09" db="EMBL/GenBank/DDBJ databases">
        <title>Complete genome sequence of Vulcanisaeta souniana.</title>
        <authorList>
            <person name="Kato S."/>
            <person name="Itoh T."/>
            <person name="Ohkuma M."/>
        </authorList>
    </citation>
    <scope>NUCLEOTIDE SEQUENCE [LARGE SCALE GENOMIC DNA]</scope>
    <source>
        <strain evidence="2">JCM 11219</strain>
    </source>
</reference>
<keyword evidence="2" id="KW-1185">Reference proteome</keyword>
<evidence type="ECO:0000313" key="2">
    <source>
        <dbReference type="Proteomes" id="UP001060771"/>
    </source>
</evidence>
<accession>A0ABN6STV4</accession>
<dbReference type="EMBL" id="AP026830">
    <property type="protein sequence ID" value="BDR93333.1"/>
    <property type="molecule type" value="Genomic_DNA"/>
</dbReference>
<sequence>MELKALGVLMIQMLILSLGLAIERAALYPPNTVGGPLRG</sequence>
<evidence type="ECO:0000313" key="1">
    <source>
        <dbReference type="EMBL" id="BDR93333.1"/>
    </source>
</evidence>
<dbReference type="Proteomes" id="UP001060771">
    <property type="component" value="Chromosome"/>
</dbReference>
<proteinExistence type="predicted"/>
<gene>
    <name evidence="1" type="ORF">Vsou_24260</name>
</gene>
<name>A0ABN6STV4_9CREN</name>